<gene>
    <name evidence="2" type="ORF">HUXLEY_67</name>
</gene>
<sequence length="413" mass="46109">MAEKTVETSVISFLSKFPDLFRQRADSLEEFNQILYNEYTTLVEQSLLGVDYLPGILDKLQILLAANQLTAISLLIGVPEVDVIGTLDKISTRRNSLDAAARSGSRLATMAIGERRGRFGLPSYDSLAIAVGESSRRGSRPVNQNNQFNGNTEVTNNNDNSRTENFNSTTNNYDSKAGKVASTLPTNFMKQMMEQEGLAGGKVFSATFERNGNKTEVPMRLRLDVKSVPTDGMETLIAFASEQKDFWERYIRLQHKGDRNGGWLDKLAAAKDLAFSNDLMEEYRKNRYRDKTGYYTKMMEKRNGNWLSGLLTLSPSINNASGVMVVSQETIDGLEAQLGGSFEDFNVRQRVFQDTLTVYYVVVDTTWNRVTIYTRGLNGSQELDKSDFSKSKSGAADVNKIIEAYRSGAQPVL</sequence>
<dbReference type="KEGG" id="vg:29069189"/>
<evidence type="ECO:0000313" key="3">
    <source>
        <dbReference type="Proteomes" id="UP000203302"/>
    </source>
</evidence>
<feature type="region of interest" description="Disordered" evidence="1">
    <location>
        <begin position="135"/>
        <end position="178"/>
    </location>
</feature>
<evidence type="ECO:0000256" key="1">
    <source>
        <dbReference type="SAM" id="MobiDB-lite"/>
    </source>
</evidence>
<feature type="compositionally biased region" description="Low complexity" evidence="1">
    <location>
        <begin position="145"/>
        <end position="160"/>
    </location>
</feature>
<reference evidence="3" key="1">
    <citation type="submission" date="2016-06" db="EMBL/GenBank/DDBJ databases">
        <authorList>
            <person name="Berg J.A."/>
            <person name="Grossarth S.E."/>
            <person name="Jarvis T.M."/>
            <person name="Merrill B.D."/>
            <person name="Breakwell D.P."/>
            <person name="Hope S."/>
            <person name="Grose J.H."/>
        </authorList>
    </citation>
    <scope>NUCLEOTIDE SEQUENCE [LARGE SCALE GENOMIC DNA]</scope>
</reference>
<accession>A0A1B2ID10</accession>
<dbReference type="EMBL" id="KX397368">
    <property type="protein sequence ID" value="ANZ49149.1"/>
    <property type="molecule type" value="Genomic_DNA"/>
</dbReference>
<proteinExistence type="predicted"/>
<dbReference type="OrthoDB" id="5459at10239"/>
<dbReference type="RefSeq" id="YP_009293035.1">
    <property type="nucleotide sequence ID" value="NC_031127.1"/>
</dbReference>
<dbReference type="Proteomes" id="UP000203302">
    <property type="component" value="Segment"/>
</dbReference>
<protein>
    <submittedName>
        <fullName evidence="2">Putative virion structural protein</fullName>
    </submittedName>
</protein>
<organism evidence="2 3">
    <name type="scientific">Erwinia phage vB_EamM_Huxley</name>
    <dbReference type="NCBI Taxonomy" id="1883373"/>
    <lineage>
        <taxon>Viruses</taxon>
        <taxon>Duplodnaviria</taxon>
        <taxon>Heunggongvirae</taxon>
        <taxon>Uroviricota</taxon>
        <taxon>Caudoviricetes</taxon>
        <taxon>Chimalliviridae</taxon>
        <taxon>Machinavirus</taxon>
        <taxon>Machinavirus machina</taxon>
    </lineage>
</organism>
<feature type="compositionally biased region" description="Polar residues" evidence="1">
    <location>
        <begin position="163"/>
        <end position="174"/>
    </location>
</feature>
<name>A0A1B2ID10_9CAUD</name>
<evidence type="ECO:0000313" key="2">
    <source>
        <dbReference type="EMBL" id="ANZ49149.1"/>
    </source>
</evidence>
<dbReference type="GeneID" id="29069189"/>